<proteinExistence type="predicted"/>
<keyword evidence="1 2" id="KW-0732">Signal</keyword>
<dbReference type="GO" id="GO:0006396">
    <property type="term" value="P:RNA processing"/>
    <property type="evidence" value="ECO:0007669"/>
    <property type="project" value="InterPro"/>
</dbReference>
<accession>A0A831WP29</accession>
<reference evidence="4" key="1">
    <citation type="journal article" date="2020" name="mSystems">
        <title>Genome- and Community-Level Interaction Insights into Carbon Utilization and Element Cycling Functions of Hydrothermarchaeota in Hydrothermal Sediment.</title>
        <authorList>
            <person name="Zhou Z."/>
            <person name="Liu Y."/>
            <person name="Xu W."/>
            <person name="Pan J."/>
            <person name="Luo Z.H."/>
            <person name="Li M."/>
        </authorList>
    </citation>
    <scope>NUCLEOTIDE SEQUENCE [LARGE SCALE GENOMIC DNA]</scope>
    <source>
        <strain evidence="4">SpSt-1181</strain>
    </source>
</reference>
<feature type="chain" id="PRO_5032646695" evidence="2">
    <location>
        <begin position="19"/>
        <end position="216"/>
    </location>
</feature>
<organism evidence="4">
    <name type="scientific">Prosthecochloris aestuarii</name>
    <dbReference type="NCBI Taxonomy" id="1102"/>
    <lineage>
        <taxon>Bacteria</taxon>
        <taxon>Pseudomonadati</taxon>
        <taxon>Chlorobiota</taxon>
        <taxon>Chlorobiia</taxon>
        <taxon>Chlorobiales</taxon>
        <taxon>Chlorobiaceae</taxon>
        <taxon>Prosthecochloris</taxon>
    </lineage>
</organism>
<evidence type="ECO:0000313" key="4">
    <source>
        <dbReference type="EMBL" id="HED30367.1"/>
    </source>
</evidence>
<protein>
    <submittedName>
        <fullName evidence="4">Porin family protein</fullName>
    </submittedName>
</protein>
<dbReference type="Pfam" id="PF13505">
    <property type="entry name" value="OMP_b-brl"/>
    <property type="match status" value="1"/>
</dbReference>
<dbReference type="PROSITE" id="PS50142">
    <property type="entry name" value="RNASE_3_2"/>
    <property type="match status" value="1"/>
</dbReference>
<dbReference type="EMBL" id="DSBW01000033">
    <property type="protein sequence ID" value="HED30367.1"/>
    <property type="molecule type" value="Genomic_DNA"/>
</dbReference>
<name>A0A831WP29_PROAE</name>
<evidence type="ECO:0000259" key="3">
    <source>
        <dbReference type="PROSITE" id="PS50142"/>
    </source>
</evidence>
<feature type="domain" description="RNase III" evidence="3">
    <location>
        <begin position="74"/>
        <end position="125"/>
    </location>
</feature>
<evidence type="ECO:0000256" key="1">
    <source>
        <dbReference type="ARBA" id="ARBA00022729"/>
    </source>
</evidence>
<feature type="signal peptide" evidence="2">
    <location>
        <begin position="1"/>
        <end position="18"/>
    </location>
</feature>
<dbReference type="GO" id="GO:0004525">
    <property type="term" value="F:ribonuclease III activity"/>
    <property type="evidence" value="ECO:0007669"/>
    <property type="project" value="InterPro"/>
</dbReference>
<gene>
    <name evidence="4" type="ORF">ENN50_01480</name>
</gene>
<dbReference type="Gene3D" id="2.40.160.20">
    <property type="match status" value="1"/>
</dbReference>
<dbReference type="Proteomes" id="UP000886335">
    <property type="component" value="Unassembled WGS sequence"/>
</dbReference>
<dbReference type="InterPro" id="IPR011250">
    <property type="entry name" value="OMP/PagP_B-barrel"/>
</dbReference>
<comment type="caution">
    <text evidence="4">The sequence shown here is derived from an EMBL/GenBank/DDBJ whole genome shotgun (WGS) entry which is preliminary data.</text>
</comment>
<dbReference type="AlphaFoldDB" id="A0A831WP29"/>
<sequence length="216" mass="22546">MMKQHVFAGVLMASFAVAGSVQTAEAAKPYASASGVVSIVNDAEVSIDDAFYPEGVEFDTGGGALLALGLDSGTIRFEGEVGYRVNGIGSVDEAIITEALPGEAPVNSAVTLETLTFMGNAYIDFGLPSAPVTPYIMGGIGLASVNFDHDDWSEDDSVFAWQAGAGVGITILPNLMLDLGYRYVAMGDPEVTVDGYKVKYELDSHTAVAGLRVGMF</sequence>
<dbReference type="InterPro" id="IPR000999">
    <property type="entry name" value="RNase_III_dom"/>
</dbReference>
<evidence type="ECO:0000256" key="2">
    <source>
        <dbReference type="SAM" id="SignalP"/>
    </source>
</evidence>
<dbReference type="InterPro" id="IPR027385">
    <property type="entry name" value="Beta-barrel_OMP"/>
</dbReference>
<dbReference type="SUPFAM" id="SSF56925">
    <property type="entry name" value="OMPA-like"/>
    <property type="match status" value="1"/>
</dbReference>